<keyword evidence="3" id="KW-1185">Reference proteome</keyword>
<proteinExistence type="predicted"/>
<keyword evidence="1" id="KW-1133">Transmembrane helix</keyword>
<feature type="transmembrane region" description="Helical" evidence="1">
    <location>
        <begin position="280"/>
        <end position="305"/>
    </location>
</feature>
<dbReference type="AlphaFoldDB" id="A0A4Q1KMA4"/>
<dbReference type="PANTHER" id="PTHR30503">
    <property type="entry name" value="INNER MEMBRANE PROTEIN YEDI"/>
    <property type="match status" value="1"/>
</dbReference>
<accession>A0A4Q1KMA4</accession>
<dbReference type="OrthoDB" id="9814178at2"/>
<organism evidence="2 3">
    <name type="scientific">Sphingobium fluviale</name>
    <dbReference type="NCBI Taxonomy" id="2506423"/>
    <lineage>
        <taxon>Bacteria</taxon>
        <taxon>Pseudomonadati</taxon>
        <taxon>Pseudomonadota</taxon>
        <taxon>Alphaproteobacteria</taxon>
        <taxon>Sphingomonadales</taxon>
        <taxon>Sphingomonadaceae</taxon>
        <taxon>Sphingobium</taxon>
    </lineage>
</organism>
<dbReference type="Proteomes" id="UP000290958">
    <property type="component" value="Unassembled WGS sequence"/>
</dbReference>
<keyword evidence="1" id="KW-0472">Membrane</keyword>
<protein>
    <submittedName>
        <fullName evidence="2">DUF808 domain-containing protein</fullName>
    </submittedName>
</protein>
<evidence type="ECO:0000256" key="1">
    <source>
        <dbReference type="SAM" id="Phobius"/>
    </source>
</evidence>
<keyword evidence="1" id="KW-0812">Transmembrane</keyword>
<dbReference type="EMBL" id="SBKP01000001">
    <property type="protein sequence ID" value="RXR31101.1"/>
    <property type="molecule type" value="Genomic_DNA"/>
</dbReference>
<feature type="transmembrane region" description="Helical" evidence="1">
    <location>
        <begin position="174"/>
        <end position="195"/>
    </location>
</feature>
<dbReference type="Pfam" id="PF05661">
    <property type="entry name" value="DUF808"/>
    <property type="match status" value="1"/>
</dbReference>
<feature type="transmembrane region" description="Helical" evidence="1">
    <location>
        <begin position="216"/>
        <end position="242"/>
    </location>
</feature>
<comment type="caution">
    <text evidence="2">The sequence shown here is derived from an EMBL/GenBank/DDBJ whole genome shotgun (WGS) entry which is preliminary data.</text>
</comment>
<gene>
    <name evidence="2" type="ORF">EQG66_02175</name>
</gene>
<reference evidence="3" key="1">
    <citation type="submission" date="2019-01" db="EMBL/GenBank/DDBJ databases">
        <title>Cytophagaceae bacterium strain CAR-16.</title>
        <authorList>
            <person name="Chen W.-M."/>
        </authorList>
    </citation>
    <scope>NUCLEOTIDE SEQUENCE [LARGE SCALE GENOMIC DNA]</scope>
    <source>
        <strain evidence="3">CHR27</strain>
    </source>
</reference>
<dbReference type="PANTHER" id="PTHR30503:SF3">
    <property type="entry name" value="INNER MEMBRANE PROTEIN YEDI"/>
    <property type="match status" value="1"/>
</dbReference>
<evidence type="ECO:0000313" key="3">
    <source>
        <dbReference type="Proteomes" id="UP000290958"/>
    </source>
</evidence>
<feature type="transmembrane region" description="Helical" evidence="1">
    <location>
        <begin position="76"/>
        <end position="94"/>
    </location>
</feature>
<dbReference type="RefSeq" id="WP_129402869.1">
    <property type="nucleotide sequence ID" value="NZ_SBKP01000001.1"/>
</dbReference>
<evidence type="ECO:0000313" key="2">
    <source>
        <dbReference type="EMBL" id="RXR31101.1"/>
    </source>
</evidence>
<dbReference type="InterPro" id="IPR008526">
    <property type="entry name" value="YedI"/>
</dbReference>
<dbReference type="GO" id="GO:0005886">
    <property type="term" value="C:plasma membrane"/>
    <property type="evidence" value="ECO:0007669"/>
    <property type="project" value="TreeGrafter"/>
</dbReference>
<sequence>MSVGLIALLDDIAAMAKLAAASIDDVGAAAAKASAKAAGVVIDDAAVTPRYVTGLTPDRELPIVYRIALGSLRNKLLFLLPAALLLSALAPWALTPLLMLGGAYLCFEGAEKLIEKWLPHEAHAAEALVQPTDPAQVEQSTIKGAIRTDFILSAEIMAIALSTVADTPLWEQGLILVVVSLLITVAVYGVVALIVKLDDIGLHLSRDKTGGAAHSIGTFLVNAMPPLLAGLTVVGTAAMLWVGGGIVVHGLEELGLPFPGHPIAHLAEQAGAMGGGLGSVLGWLTGAALAAVSGLVLGGVIVLGLSGIAKLRR</sequence>
<name>A0A4Q1KMA4_9SPHN</name>
<dbReference type="PIRSF" id="PIRSF016660">
    <property type="entry name" value="YedI"/>
    <property type="match status" value="1"/>
</dbReference>